<dbReference type="SUPFAM" id="SSF54686">
    <property type="entry name" value="Ribosomal protein L16p/L10e"/>
    <property type="match status" value="1"/>
</dbReference>
<evidence type="ECO:0000256" key="3">
    <source>
        <dbReference type="ARBA" id="ARBA00023274"/>
    </source>
</evidence>
<dbReference type="GO" id="GO:0005840">
    <property type="term" value="C:ribosome"/>
    <property type="evidence" value="ECO:0007669"/>
    <property type="project" value="UniProtKB-KW"/>
</dbReference>
<evidence type="ECO:0000313" key="5">
    <source>
        <dbReference type="Proteomes" id="UP000027093"/>
    </source>
</evidence>
<dbReference type="CDD" id="cd01433">
    <property type="entry name" value="Ribosomal_L16_L10e"/>
    <property type="match status" value="1"/>
</dbReference>
<organism evidence="4 5">
    <name type="scientific">Nitrososphaera viennensis EN76</name>
    <dbReference type="NCBI Taxonomy" id="926571"/>
    <lineage>
        <taxon>Archaea</taxon>
        <taxon>Nitrososphaerota</taxon>
        <taxon>Nitrososphaeria</taxon>
        <taxon>Nitrososphaerales</taxon>
        <taxon>Nitrososphaeraceae</taxon>
        <taxon>Nitrososphaera</taxon>
    </lineage>
</organism>
<comment type="similarity">
    <text evidence="1">Belongs to the universal ribosomal protein uL16 family.</text>
</comment>
<dbReference type="Proteomes" id="UP000027093">
    <property type="component" value="Chromosome"/>
</dbReference>
<sequence length="172" mass="19199">MKGVNYRETRGMPYVRREYIAGKPQIKIARFASGQASQDYDYKLELVVTEKIQIRHNALEAARLAANKRMATAGEMSFFSMLRVYPHVILRENKMIATAGADRLQEGMRRAFGKATGLAARVKPDQVIFEAYVTAANLPLAKEGFKVASSKLGCPTYTRVTALKPQVAKIEE</sequence>
<dbReference type="KEGG" id="nvn:NVIE_003540"/>
<dbReference type="GO" id="GO:0006412">
    <property type="term" value="P:translation"/>
    <property type="evidence" value="ECO:0007669"/>
    <property type="project" value="InterPro"/>
</dbReference>
<evidence type="ECO:0000313" key="4">
    <source>
        <dbReference type="EMBL" id="AIC14545.1"/>
    </source>
</evidence>
<dbReference type="PIRSF" id="PIRSF005590">
    <property type="entry name" value="Ribosomal_L10"/>
    <property type="match status" value="1"/>
</dbReference>
<dbReference type="InterPro" id="IPR016180">
    <property type="entry name" value="Ribosomal_uL16_dom"/>
</dbReference>
<proteinExistence type="inferred from homology"/>
<dbReference type="InterPro" id="IPR001197">
    <property type="entry name" value="Ribosomal_uL16_euk_arch"/>
</dbReference>
<evidence type="ECO:0000256" key="1">
    <source>
        <dbReference type="ARBA" id="ARBA00008931"/>
    </source>
</evidence>
<dbReference type="HOGENOM" id="CLU_084051_0_2_2"/>
<evidence type="ECO:0000256" key="2">
    <source>
        <dbReference type="ARBA" id="ARBA00022980"/>
    </source>
</evidence>
<keyword evidence="3" id="KW-0687">Ribonucleoprotein</keyword>
<reference evidence="4 5" key="1">
    <citation type="journal article" date="2014" name="Int. J. Syst. Evol. Microbiol.">
        <title>Nitrososphaera viennensis gen. nov., sp. nov., an aerobic and mesophilic, ammonia-oxidizing archaeon from soil and a member of the archaeal phylum Thaumarchaeota.</title>
        <authorList>
            <person name="Stieglmeier M."/>
            <person name="Klingl A."/>
            <person name="Alves R.J."/>
            <person name="Rittmann S.K."/>
            <person name="Melcher M."/>
            <person name="Leisch N."/>
            <person name="Schleper C."/>
        </authorList>
    </citation>
    <scope>NUCLEOTIDE SEQUENCE [LARGE SCALE GENOMIC DNA]</scope>
    <source>
        <strain evidence="4">EN76</strain>
    </source>
</reference>
<dbReference type="AlphaFoldDB" id="A0A060HGS7"/>
<dbReference type="InterPro" id="IPR036920">
    <property type="entry name" value="Ribosomal_uL16_sf"/>
</dbReference>
<dbReference type="Gene3D" id="3.90.1170.10">
    <property type="entry name" value="Ribosomal protein L10e/L16"/>
    <property type="match status" value="1"/>
</dbReference>
<dbReference type="RefSeq" id="WP_075053742.1">
    <property type="nucleotide sequence ID" value="NZ_CP007536.1"/>
</dbReference>
<dbReference type="STRING" id="926571.NVIE_003540"/>
<gene>
    <name evidence="4" type="primary">rpl10e</name>
    <name evidence="4" type="ORF">NVIE_003540</name>
</gene>
<name>A0A060HGS7_9ARCH</name>
<keyword evidence="2 4" id="KW-0689">Ribosomal protein</keyword>
<dbReference type="EMBL" id="CP007536">
    <property type="protein sequence ID" value="AIC14545.1"/>
    <property type="molecule type" value="Genomic_DNA"/>
</dbReference>
<keyword evidence="5" id="KW-1185">Reference proteome</keyword>
<dbReference type="GeneID" id="74945615"/>
<dbReference type="GO" id="GO:0003735">
    <property type="term" value="F:structural constituent of ribosome"/>
    <property type="evidence" value="ECO:0007669"/>
    <property type="project" value="InterPro"/>
</dbReference>
<dbReference type="InterPro" id="IPR018255">
    <property type="entry name" value="Ribosomal_uL16_CS_euk_arc"/>
</dbReference>
<protein>
    <submittedName>
        <fullName evidence="4">50S ribosomal protein L10e</fullName>
    </submittedName>
</protein>
<dbReference type="InterPro" id="IPR047873">
    <property type="entry name" value="Ribosomal_uL16"/>
</dbReference>
<dbReference type="PANTHER" id="PTHR11726">
    <property type="entry name" value="60S RIBOSOMAL PROTEIN L10"/>
    <property type="match status" value="1"/>
</dbReference>
<dbReference type="NCBIfam" id="NF003239">
    <property type="entry name" value="PRK04199.1-4"/>
    <property type="match status" value="1"/>
</dbReference>
<dbReference type="PROSITE" id="PS01257">
    <property type="entry name" value="RIBOSOMAL_L10E"/>
    <property type="match status" value="1"/>
</dbReference>
<dbReference type="GO" id="GO:1990904">
    <property type="term" value="C:ribonucleoprotein complex"/>
    <property type="evidence" value="ECO:0007669"/>
    <property type="project" value="UniProtKB-KW"/>
</dbReference>
<accession>A0A060HGS7</accession>
<dbReference type="OrthoDB" id="30538at2157"/>
<dbReference type="Pfam" id="PF00252">
    <property type="entry name" value="Ribosomal_L16"/>
    <property type="match status" value="1"/>
</dbReference>